<feature type="compositionally biased region" description="Polar residues" evidence="1">
    <location>
        <begin position="121"/>
        <end position="132"/>
    </location>
</feature>
<dbReference type="InterPro" id="IPR014044">
    <property type="entry name" value="CAP_dom"/>
</dbReference>
<dbReference type="SUPFAM" id="SSF55797">
    <property type="entry name" value="PR-1-like"/>
    <property type="match status" value="1"/>
</dbReference>
<accession>A0A6C0BZ79</accession>
<evidence type="ECO:0000313" key="3">
    <source>
        <dbReference type="EMBL" id="QHS97715.1"/>
    </source>
</evidence>
<dbReference type="AlphaFoldDB" id="A0A6C0BZ79"/>
<name>A0A6C0BZ79_9ZZZZ</name>
<organism evidence="3">
    <name type="scientific">viral metagenome</name>
    <dbReference type="NCBI Taxonomy" id="1070528"/>
    <lineage>
        <taxon>unclassified sequences</taxon>
        <taxon>metagenomes</taxon>
        <taxon>organismal metagenomes</taxon>
    </lineage>
</organism>
<reference evidence="3" key="1">
    <citation type="journal article" date="2020" name="Nature">
        <title>Giant virus diversity and host interactions through global metagenomics.</title>
        <authorList>
            <person name="Schulz F."/>
            <person name="Roux S."/>
            <person name="Paez-Espino D."/>
            <person name="Jungbluth S."/>
            <person name="Walsh D.A."/>
            <person name="Denef V.J."/>
            <person name="McMahon K.D."/>
            <person name="Konstantinidis K.T."/>
            <person name="Eloe-Fadrosh E.A."/>
            <person name="Kyrpides N.C."/>
            <person name="Woyke T."/>
        </authorList>
    </citation>
    <scope>NUCLEOTIDE SEQUENCE</scope>
    <source>
        <strain evidence="3">GVMAG-M-3300020182-33</strain>
    </source>
</reference>
<sequence>MATLGDILGATLSSDCCEWSRGAPRRAADIFIPESSGIAATDRLKCCEMLPKDTSTCCDSNYKPDYGGGAVEGIDDTDAFPRRLPVPVPVPSVSASSDDSGVNVPIFPSDDPQRPMKDKATQSAPTPHQTDTPAYVQMTNQARGSFRALSWSKTQELLAKSKVNDIFHNGCVVPTAENPGVNTFALKNCSQTCTWPDIINSWSAEQGHAACQVAHRVTLLNPQAGEVGCALQTKGNCLAAVCIYDKGAAENTALSVAASQARPQCDHAACCGALPCANTLC</sequence>
<dbReference type="Gene3D" id="3.40.33.10">
    <property type="entry name" value="CAP"/>
    <property type="match status" value="1"/>
</dbReference>
<dbReference type="EMBL" id="MN739302">
    <property type="protein sequence ID" value="QHS97715.1"/>
    <property type="molecule type" value="Genomic_DNA"/>
</dbReference>
<feature type="region of interest" description="Disordered" evidence="1">
    <location>
        <begin position="90"/>
        <end position="132"/>
    </location>
</feature>
<feature type="domain" description="SCP" evidence="2">
    <location>
        <begin position="146"/>
        <end position="244"/>
    </location>
</feature>
<evidence type="ECO:0000259" key="2">
    <source>
        <dbReference type="Pfam" id="PF00188"/>
    </source>
</evidence>
<dbReference type="Pfam" id="PF00188">
    <property type="entry name" value="CAP"/>
    <property type="match status" value="1"/>
</dbReference>
<proteinExistence type="predicted"/>
<dbReference type="InterPro" id="IPR035940">
    <property type="entry name" value="CAP_sf"/>
</dbReference>
<protein>
    <recommendedName>
        <fullName evidence="2">SCP domain-containing protein</fullName>
    </recommendedName>
</protein>
<evidence type="ECO:0000256" key="1">
    <source>
        <dbReference type="SAM" id="MobiDB-lite"/>
    </source>
</evidence>
<feature type="compositionally biased region" description="Basic and acidic residues" evidence="1">
    <location>
        <begin position="111"/>
        <end position="120"/>
    </location>
</feature>